<reference evidence="2" key="1">
    <citation type="submission" date="2021-02" db="EMBL/GenBank/DDBJ databases">
        <authorList>
            <person name="Dougan E. K."/>
            <person name="Rhodes N."/>
            <person name="Thang M."/>
            <person name="Chan C."/>
        </authorList>
    </citation>
    <scope>NUCLEOTIDE SEQUENCE</scope>
</reference>
<dbReference type="SUPFAM" id="SSF52129">
    <property type="entry name" value="Caspase-like"/>
    <property type="match status" value="1"/>
</dbReference>
<feature type="non-terminal residue" evidence="2">
    <location>
        <position position="1"/>
    </location>
</feature>
<gene>
    <name evidence="2" type="ORF">SNEC2469_LOCUS28684</name>
</gene>
<evidence type="ECO:0000313" key="2">
    <source>
        <dbReference type="EMBL" id="CAE7877751.1"/>
    </source>
</evidence>
<dbReference type="AlphaFoldDB" id="A0A813ARH9"/>
<keyword evidence="3" id="KW-1185">Reference proteome</keyword>
<dbReference type="GO" id="GO:0004197">
    <property type="term" value="F:cysteine-type endopeptidase activity"/>
    <property type="evidence" value="ECO:0007669"/>
    <property type="project" value="InterPro"/>
</dbReference>
<dbReference type="InterPro" id="IPR011600">
    <property type="entry name" value="Pept_C14_caspase"/>
</dbReference>
<dbReference type="Gene3D" id="3.40.50.1460">
    <property type="match status" value="1"/>
</dbReference>
<feature type="non-terminal residue" evidence="2">
    <location>
        <position position="506"/>
    </location>
</feature>
<sequence length="506" mass="56194">KGCRNDVDAVEEALHRCCSLAAPPRKLSDAAYEHIKDVFETVLSTPDSNRCVFVFFAGHGIQTGRGTLLVPCDAEKQSAKKLVPVEWIRQSFRNKVSNGILILVLACCRHPGDSLTDSPLISIPSSRGVPKSMCDIILYGCGPSGSTLETEDFARRHDMPTMHHSKLAIRLTSAMWRAHFESLPVYRILEIVAQGCEMDVKRWDGVPEMVPRFQDERLKYRLFFAHPNANPGLPGAALTLPIPKAVCHDVLPNKLISAIKGPVSDFWQCQSGNLDIKPQVRDFLQKAYELKERNDWNAQMKWLKEVVAESRSADPVLLVLACTFIIPAFGHVYAGKYPELLDRQKALMEASGYVRVLLQTLQCVDLDDYVVAGALAAVGLQLYCCVLYEPNAVHACSTLNDAWQLMVSAGQLHMKAGLPEISMNNLFVASRIRLFASQKRREPGLAHETVSMMQSVMECLSGGLLTVQSPAQDFEFKLLGHIAGKIRGVAVPDIQGEWFDLRSRKP</sequence>
<organism evidence="2 3">
    <name type="scientific">Symbiodinium necroappetens</name>
    <dbReference type="NCBI Taxonomy" id="1628268"/>
    <lineage>
        <taxon>Eukaryota</taxon>
        <taxon>Sar</taxon>
        <taxon>Alveolata</taxon>
        <taxon>Dinophyceae</taxon>
        <taxon>Suessiales</taxon>
        <taxon>Symbiodiniaceae</taxon>
        <taxon>Symbiodinium</taxon>
    </lineage>
</organism>
<dbReference type="OrthoDB" id="412369at2759"/>
<dbReference type="GO" id="GO:0006508">
    <property type="term" value="P:proteolysis"/>
    <property type="evidence" value="ECO:0007669"/>
    <property type="project" value="InterPro"/>
</dbReference>
<dbReference type="EMBL" id="CAJNJA010062896">
    <property type="protein sequence ID" value="CAE7877751.1"/>
    <property type="molecule type" value="Genomic_DNA"/>
</dbReference>
<evidence type="ECO:0000313" key="3">
    <source>
        <dbReference type="Proteomes" id="UP000601435"/>
    </source>
</evidence>
<evidence type="ECO:0000259" key="1">
    <source>
        <dbReference type="Pfam" id="PF00656"/>
    </source>
</evidence>
<name>A0A813ARH9_9DINO</name>
<dbReference type="InterPro" id="IPR029030">
    <property type="entry name" value="Caspase-like_dom_sf"/>
</dbReference>
<dbReference type="Proteomes" id="UP000601435">
    <property type="component" value="Unassembled WGS sequence"/>
</dbReference>
<proteinExistence type="predicted"/>
<feature type="domain" description="Peptidase C14 caspase" evidence="1">
    <location>
        <begin position="1"/>
        <end position="117"/>
    </location>
</feature>
<accession>A0A813ARH9</accession>
<protein>
    <recommendedName>
        <fullName evidence="1">Peptidase C14 caspase domain-containing protein</fullName>
    </recommendedName>
</protein>
<dbReference type="Pfam" id="PF00656">
    <property type="entry name" value="Peptidase_C14"/>
    <property type="match status" value="1"/>
</dbReference>
<comment type="caution">
    <text evidence="2">The sequence shown here is derived from an EMBL/GenBank/DDBJ whole genome shotgun (WGS) entry which is preliminary data.</text>
</comment>